<organism evidence="2 3">
    <name type="scientific">Allorhodopirellula heiligendammensis</name>
    <dbReference type="NCBI Taxonomy" id="2714739"/>
    <lineage>
        <taxon>Bacteria</taxon>
        <taxon>Pseudomonadati</taxon>
        <taxon>Planctomycetota</taxon>
        <taxon>Planctomycetia</taxon>
        <taxon>Pirellulales</taxon>
        <taxon>Pirellulaceae</taxon>
        <taxon>Allorhodopirellula</taxon>
    </lineage>
</organism>
<evidence type="ECO:0000256" key="1">
    <source>
        <dbReference type="SAM" id="MobiDB-lite"/>
    </source>
</evidence>
<dbReference type="OrthoDB" id="280004at2"/>
<protein>
    <submittedName>
        <fullName evidence="2">Uncharacterized protein</fullName>
    </submittedName>
</protein>
<dbReference type="RefSeq" id="WP_146406722.1">
    <property type="nucleotide sequence ID" value="NZ_SJPU01000001.1"/>
</dbReference>
<dbReference type="Proteomes" id="UP000319908">
    <property type="component" value="Unassembled WGS sequence"/>
</dbReference>
<dbReference type="EMBL" id="SJPU01000001">
    <property type="protein sequence ID" value="TWU20035.1"/>
    <property type="molecule type" value="Genomic_DNA"/>
</dbReference>
<name>A0A5C6C7F6_9BACT</name>
<sequence length="204" mass="22039">MRDYHATGDEAAVVAVSVCLPAKSRLRHTATFRQCNQKFRSPTLTCIHVILMVLTLAAGSGLDAAETRQRMTLTLDDAKATILVDGELPLSCMTAAMDAATDLGYDGITVSQVVAAKQALSPTGVSFIVNIETDTVTFRSLRPVPSKVVICFLQRLESASISKVRFTAVDDEAANQERKQTATPESESRGDLKAEDQQRPPGDR</sequence>
<feature type="compositionally biased region" description="Basic and acidic residues" evidence="1">
    <location>
        <begin position="175"/>
        <end position="204"/>
    </location>
</feature>
<feature type="region of interest" description="Disordered" evidence="1">
    <location>
        <begin position="170"/>
        <end position="204"/>
    </location>
</feature>
<keyword evidence="3" id="KW-1185">Reference proteome</keyword>
<reference evidence="2 3" key="1">
    <citation type="journal article" date="2020" name="Antonie Van Leeuwenhoek">
        <title>Rhodopirellula heiligendammensis sp. nov., Rhodopirellula pilleata sp. nov., and Rhodopirellula solitaria sp. nov. isolated from natural or artificial marine surfaces in Northern Germany and California, USA, and emended description of the genus Rhodopirellula.</title>
        <authorList>
            <person name="Kallscheuer N."/>
            <person name="Wiegand S."/>
            <person name="Jogler M."/>
            <person name="Boedeker C."/>
            <person name="Peeters S.H."/>
            <person name="Rast P."/>
            <person name="Heuer A."/>
            <person name="Jetten M.S.M."/>
            <person name="Rohde M."/>
            <person name="Jogler C."/>
        </authorList>
    </citation>
    <scope>NUCLEOTIDE SEQUENCE [LARGE SCALE GENOMIC DNA]</scope>
    <source>
        <strain evidence="2 3">Poly21</strain>
    </source>
</reference>
<evidence type="ECO:0000313" key="3">
    <source>
        <dbReference type="Proteomes" id="UP000319908"/>
    </source>
</evidence>
<gene>
    <name evidence="2" type="ORF">Poly21_22150</name>
</gene>
<evidence type="ECO:0000313" key="2">
    <source>
        <dbReference type="EMBL" id="TWU20035.1"/>
    </source>
</evidence>
<accession>A0A5C6C7F6</accession>
<proteinExistence type="predicted"/>
<dbReference type="AlphaFoldDB" id="A0A5C6C7F6"/>
<comment type="caution">
    <text evidence="2">The sequence shown here is derived from an EMBL/GenBank/DDBJ whole genome shotgun (WGS) entry which is preliminary data.</text>
</comment>